<evidence type="ECO:0000313" key="2">
    <source>
        <dbReference type="Proteomes" id="UP001107558"/>
    </source>
</evidence>
<name>A0A9J6B8H4_POLVA</name>
<dbReference type="InterPro" id="IPR032675">
    <property type="entry name" value="LRR_dom_sf"/>
</dbReference>
<proteinExistence type="predicted"/>
<dbReference type="SUPFAM" id="SSF52058">
    <property type="entry name" value="L domain-like"/>
    <property type="match status" value="1"/>
</dbReference>
<organism evidence="1 2">
    <name type="scientific">Polypedilum vanderplanki</name>
    <name type="common">Sleeping chironomid midge</name>
    <dbReference type="NCBI Taxonomy" id="319348"/>
    <lineage>
        <taxon>Eukaryota</taxon>
        <taxon>Metazoa</taxon>
        <taxon>Ecdysozoa</taxon>
        <taxon>Arthropoda</taxon>
        <taxon>Hexapoda</taxon>
        <taxon>Insecta</taxon>
        <taxon>Pterygota</taxon>
        <taxon>Neoptera</taxon>
        <taxon>Endopterygota</taxon>
        <taxon>Diptera</taxon>
        <taxon>Nematocera</taxon>
        <taxon>Chironomoidea</taxon>
        <taxon>Chironomidae</taxon>
        <taxon>Chironominae</taxon>
        <taxon>Polypedilum</taxon>
        <taxon>Polypedilum</taxon>
    </lineage>
</organism>
<keyword evidence="2" id="KW-1185">Reference proteome</keyword>
<dbReference type="Proteomes" id="UP001107558">
    <property type="component" value="Unassembled WGS sequence"/>
</dbReference>
<accession>A0A9J6B8H4</accession>
<protein>
    <submittedName>
        <fullName evidence="1">Uncharacterized protein</fullName>
    </submittedName>
</protein>
<reference evidence="1" key="1">
    <citation type="submission" date="2021-03" db="EMBL/GenBank/DDBJ databases">
        <title>Chromosome level genome of the anhydrobiotic midge Polypedilum vanderplanki.</title>
        <authorList>
            <person name="Yoshida Y."/>
            <person name="Kikawada T."/>
            <person name="Gusev O."/>
        </authorList>
    </citation>
    <scope>NUCLEOTIDE SEQUENCE</scope>
    <source>
        <strain evidence="1">NIAS01</strain>
        <tissue evidence="1">Whole body or cell culture</tissue>
    </source>
</reference>
<comment type="caution">
    <text evidence="1">The sequence shown here is derived from an EMBL/GenBank/DDBJ whole genome shotgun (WGS) entry which is preliminary data.</text>
</comment>
<dbReference type="AlphaFoldDB" id="A0A9J6B8H4"/>
<evidence type="ECO:0000313" key="1">
    <source>
        <dbReference type="EMBL" id="KAG5666076.1"/>
    </source>
</evidence>
<dbReference type="Gene3D" id="3.80.10.10">
    <property type="entry name" value="Ribonuclease Inhibitor"/>
    <property type="match status" value="1"/>
</dbReference>
<dbReference type="EMBL" id="JADBJN010000215">
    <property type="protein sequence ID" value="KAG5666076.1"/>
    <property type="molecule type" value="Genomic_DNA"/>
</dbReference>
<sequence>MKTSFWLISFIAFEAFKISNFFTINCRFRYSSIPYGVGSFYSCLATNIPESSGSYVTEITGEHTEEKNAEFINIYGNRTLSFFPKNFSHFFPNLTGIVLTETSFKKLYGDELNEYGENFKYFSLTNSNLESISNGLFTNTPNIIIIIFNSNKILYVGDNLFNPLNLSKMIYLDFSGNRCHSRMQNGAHDIPNLVNEIFRYCGFDDAETTTTIRTTTQKSYCLSYDRKTRKVVKNCKFND</sequence>
<gene>
    <name evidence="1" type="ORF">PVAND_017758</name>
</gene>